<evidence type="ECO:0000256" key="1">
    <source>
        <dbReference type="SAM" id="SignalP"/>
    </source>
</evidence>
<gene>
    <name evidence="3" type="ORF">HMPREF9712_00519</name>
</gene>
<dbReference type="RefSeq" id="WP_006257230.1">
    <property type="nucleotide sequence ID" value="NZ_KE161015.1"/>
</dbReference>
<evidence type="ECO:0000313" key="3">
    <source>
        <dbReference type="EMBL" id="EHO12272.1"/>
    </source>
</evidence>
<dbReference type="GeneID" id="66974914"/>
<feature type="domain" description="DUF3857" evidence="2">
    <location>
        <begin position="70"/>
        <end position="208"/>
    </location>
</feature>
<keyword evidence="4" id="KW-1185">Reference proteome</keyword>
<accession>A0ABN0EEC5</accession>
<keyword evidence="1" id="KW-0732">Signal</keyword>
<comment type="caution">
    <text evidence="3">The sequence shown here is derived from an EMBL/GenBank/DDBJ whole genome shotgun (WGS) entry which is preliminary data.</text>
</comment>
<name>A0ABN0EEC5_9FLAO</name>
<dbReference type="Gene3D" id="2.60.40.3140">
    <property type="match status" value="1"/>
</dbReference>
<dbReference type="Pfam" id="PF12969">
    <property type="entry name" value="DUF3857"/>
    <property type="match status" value="1"/>
</dbReference>
<organism evidence="3 4">
    <name type="scientific">Myroides odoratimimus CCUG 10230</name>
    <dbReference type="NCBI Taxonomy" id="883150"/>
    <lineage>
        <taxon>Bacteria</taxon>
        <taxon>Pseudomonadati</taxon>
        <taxon>Bacteroidota</taxon>
        <taxon>Flavobacteriia</taxon>
        <taxon>Flavobacteriales</taxon>
        <taxon>Flavobacteriaceae</taxon>
        <taxon>Myroides</taxon>
    </lineage>
</organism>
<evidence type="ECO:0000259" key="2">
    <source>
        <dbReference type="Pfam" id="PF12969"/>
    </source>
</evidence>
<dbReference type="Gene3D" id="3.10.620.30">
    <property type="match status" value="1"/>
</dbReference>
<dbReference type="EMBL" id="AGEC02000004">
    <property type="protein sequence ID" value="EHO12272.1"/>
    <property type="molecule type" value="Genomic_DNA"/>
</dbReference>
<sequence length="659" mass="76278">MRKVLQFTISCLICVCTYTTQAQNFLGKVTVEELQETVDKIDPEAEAAVLNEYGRVYFDYIPNVGFKLVREVSRKLKIYKKEGLSLADFQVSYYIGNKVLESVRINDVYTYNLVDGKVQRTKIKSSAIFDEKQDENWKTKKVVVPDVREGSIVEYSYTVTSDYFSYIPSWDFQRSIPIHSTVYEIKIPEYFIYTSRIMGEAKIDSKKTSEKKRLYLSNDRGPQAPYFEYTESTGIYSTSNVSSLKEEPFVSNIDNYRSSLKHDLSIIRFPNEKPKNISLNEGDLVKSIYENSSFSGQFKMDKPLSKLINLEEYKNLDNKAKIEKVLAKTKDIISWNKKNGYYSEDLKKALEQKTGNYADVNFTLLTMLRYVGIEAYPILVSSIENGISISLQKTSYNRVIVGAMLDGQVILLDATEKYGSLNVIRVNNLNWKGLMIQDKDKFKEIDMIPNFYSVTSENYTLSINENGVTIGRGTEQYRDYSALWLRKDMEGKGDDAITKIFEESFDNVEVGNINVQEKENSLMPLSVRFGMSKKDGCTVIGNELYVKPSIFYNYRTNPFTAKERKLPINFIYPLIYIYKFSVIIPQGYEIEYLPEALDLKDDEIELGLDYKIQKENNNVTFIIQFTRGSFIEAKNYSKVQTFYTKMFEKLEDQIIFKKK</sequence>
<protein>
    <recommendedName>
        <fullName evidence="2">DUF3857 domain-containing protein</fullName>
    </recommendedName>
</protein>
<dbReference type="InterPro" id="IPR024618">
    <property type="entry name" value="DUF3857"/>
</dbReference>
<reference evidence="3" key="1">
    <citation type="submission" date="2012-07" db="EMBL/GenBank/DDBJ databases">
        <title>The Genome Sequence of Myroides odoratimimus CCUG 10230.</title>
        <authorList>
            <consortium name="The Broad Institute Genome Sequencing Platform"/>
            <person name="Earl A."/>
            <person name="Ward D."/>
            <person name="Feldgarden M."/>
            <person name="Gevers D."/>
            <person name="Huys G."/>
            <person name="Walker B."/>
            <person name="Young S.K."/>
            <person name="Zeng Q."/>
            <person name="Gargeya S."/>
            <person name="Fitzgerald M."/>
            <person name="Haas B."/>
            <person name="Abouelleil A."/>
            <person name="Alvarado L."/>
            <person name="Arachchi H.M."/>
            <person name="Berlin A.M."/>
            <person name="Chapman S.B."/>
            <person name="Goldberg J."/>
            <person name="Griggs A."/>
            <person name="Gujja S."/>
            <person name="Hansen M."/>
            <person name="Howarth C."/>
            <person name="Imamovic A."/>
            <person name="Larimer J."/>
            <person name="McCowen C."/>
            <person name="Montmayeur A."/>
            <person name="Murphy C."/>
            <person name="Neiman D."/>
            <person name="Pearson M."/>
            <person name="Priest M."/>
            <person name="Roberts A."/>
            <person name="Saif S."/>
            <person name="Shea T."/>
            <person name="Sisk P."/>
            <person name="Sykes S."/>
            <person name="Wortman J."/>
            <person name="Nusbaum C."/>
            <person name="Birren B."/>
        </authorList>
    </citation>
    <scope>NUCLEOTIDE SEQUENCE [LARGE SCALE GENOMIC DNA]</scope>
    <source>
        <strain evidence="3">CCUG 10230</strain>
    </source>
</reference>
<feature type="signal peptide" evidence="1">
    <location>
        <begin position="1"/>
        <end position="22"/>
    </location>
</feature>
<dbReference type="Proteomes" id="UP000005402">
    <property type="component" value="Unassembled WGS sequence"/>
</dbReference>
<proteinExistence type="predicted"/>
<feature type="chain" id="PRO_5045943639" description="DUF3857 domain-containing protein" evidence="1">
    <location>
        <begin position="23"/>
        <end position="659"/>
    </location>
</feature>
<dbReference type="Gene3D" id="2.60.120.1130">
    <property type="match status" value="1"/>
</dbReference>
<evidence type="ECO:0000313" key="4">
    <source>
        <dbReference type="Proteomes" id="UP000005402"/>
    </source>
</evidence>